<dbReference type="OrthoDB" id="5592159at2759"/>
<keyword evidence="2" id="KW-1185">Reference proteome</keyword>
<dbReference type="Proteomes" id="UP001149813">
    <property type="component" value="Unassembled WGS sequence"/>
</dbReference>
<comment type="caution">
    <text evidence="1">The sequence shown here is derived from an EMBL/GenBank/DDBJ whole genome shotgun (WGS) entry which is preliminary data.</text>
</comment>
<evidence type="ECO:0000313" key="1">
    <source>
        <dbReference type="EMBL" id="KAJ1721172.1"/>
    </source>
</evidence>
<organism evidence="1 2">
    <name type="scientific">Coemansia erecta</name>
    <dbReference type="NCBI Taxonomy" id="147472"/>
    <lineage>
        <taxon>Eukaryota</taxon>
        <taxon>Fungi</taxon>
        <taxon>Fungi incertae sedis</taxon>
        <taxon>Zoopagomycota</taxon>
        <taxon>Kickxellomycotina</taxon>
        <taxon>Kickxellomycetes</taxon>
        <taxon>Kickxellales</taxon>
        <taxon>Kickxellaceae</taxon>
        <taxon>Coemansia</taxon>
    </lineage>
</organism>
<evidence type="ECO:0000313" key="2">
    <source>
        <dbReference type="Proteomes" id="UP001149813"/>
    </source>
</evidence>
<dbReference type="EMBL" id="JANBOJ010000191">
    <property type="protein sequence ID" value="KAJ1721172.1"/>
    <property type="molecule type" value="Genomic_DNA"/>
</dbReference>
<accession>A0A9W7XZG0</accession>
<reference evidence="1" key="1">
    <citation type="submission" date="2022-07" db="EMBL/GenBank/DDBJ databases">
        <title>Phylogenomic reconstructions and comparative analyses of Kickxellomycotina fungi.</title>
        <authorList>
            <person name="Reynolds N.K."/>
            <person name="Stajich J.E."/>
            <person name="Barry K."/>
            <person name="Grigoriev I.V."/>
            <person name="Crous P."/>
            <person name="Smith M.E."/>
        </authorList>
    </citation>
    <scope>NUCLEOTIDE SEQUENCE</scope>
    <source>
        <strain evidence="1">NBRC 32514</strain>
    </source>
</reference>
<name>A0A9W7XZG0_9FUNG</name>
<gene>
    <name evidence="1" type="ORF">LPJ53_004273</name>
</gene>
<proteinExistence type="predicted"/>
<protein>
    <submittedName>
        <fullName evidence="1">Uncharacterized protein</fullName>
    </submittedName>
</protein>
<sequence>MSNVLIVVGLNPILTCVRDEGIHAGLDDTSPTLTASGSASVHPVPGDRAGIGRTAGGFPYTLAPDLSSYTMAAASFLSSMSPTGDGAAVAHSHEAASLMTAATASTVGGAVPSINEMPLGIKRRRSNSGEAVAVLPDAYVQLEFQRLELERQRLALDQERWREERASRLRWEEMFREQQQQDREDRRALREREQHMWRILSNLKELN</sequence>
<dbReference type="AlphaFoldDB" id="A0A9W7XZG0"/>